<evidence type="ECO:0000256" key="6">
    <source>
        <dbReference type="SAM" id="MobiDB-lite"/>
    </source>
</evidence>
<organism evidence="9 10">
    <name type="scientific">Elysia crispata</name>
    <name type="common">lettuce slug</name>
    <dbReference type="NCBI Taxonomy" id="231223"/>
    <lineage>
        <taxon>Eukaryota</taxon>
        <taxon>Metazoa</taxon>
        <taxon>Spiralia</taxon>
        <taxon>Lophotrochozoa</taxon>
        <taxon>Mollusca</taxon>
        <taxon>Gastropoda</taxon>
        <taxon>Heterobranchia</taxon>
        <taxon>Euthyneura</taxon>
        <taxon>Panpulmonata</taxon>
        <taxon>Sacoglossa</taxon>
        <taxon>Placobranchoidea</taxon>
        <taxon>Plakobranchidae</taxon>
        <taxon>Elysia</taxon>
    </lineage>
</organism>
<keyword evidence="3 4" id="KW-0862">Zinc</keyword>
<reference evidence="9" key="1">
    <citation type="journal article" date="2023" name="G3 (Bethesda)">
        <title>A reference genome for the long-term kleptoplast-retaining sea slug Elysia crispata morphotype clarki.</title>
        <authorList>
            <person name="Eastman K.E."/>
            <person name="Pendleton A.L."/>
            <person name="Shaikh M.A."/>
            <person name="Suttiyut T."/>
            <person name="Ogas R."/>
            <person name="Tomko P."/>
            <person name="Gavelis G."/>
            <person name="Widhalm J.R."/>
            <person name="Wisecaver J.H."/>
        </authorList>
    </citation>
    <scope>NUCLEOTIDE SEQUENCE</scope>
    <source>
        <strain evidence="9">ECLA1</strain>
    </source>
</reference>
<evidence type="ECO:0000256" key="3">
    <source>
        <dbReference type="ARBA" id="ARBA00022833"/>
    </source>
</evidence>
<feature type="domain" description="TRAF-type" evidence="8">
    <location>
        <begin position="107"/>
        <end position="153"/>
    </location>
</feature>
<evidence type="ECO:0000256" key="4">
    <source>
        <dbReference type="PROSITE-ProRule" id="PRU00207"/>
    </source>
</evidence>
<feature type="region of interest" description="Disordered" evidence="6">
    <location>
        <begin position="222"/>
        <end position="278"/>
    </location>
</feature>
<keyword evidence="2 4" id="KW-0863">Zinc-finger</keyword>
<dbReference type="GO" id="GO:0043122">
    <property type="term" value="P:regulation of canonical NF-kappaB signal transduction"/>
    <property type="evidence" value="ECO:0007669"/>
    <property type="project" value="TreeGrafter"/>
</dbReference>
<dbReference type="GO" id="GO:0008270">
    <property type="term" value="F:zinc ion binding"/>
    <property type="evidence" value="ECO:0007669"/>
    <property type="project" value="UniProtKB-KW"/>
</dbReference>
<gene>
    <name evidence="9" type="ORF">RRG08_049606</name>
</gene>
<evidence type="ECO:0000259" key="7">
    <source>
        <dbReference type="PROSITE" id="PS50089"/>
    </source>
</evidence>
<feature type="domain" description="RING-type" evidence="7">
    <location>
        <begin position="19"/>
        <end position="57"/>
    </location>
</feature>
<dbReference type="InterPro" id="IPR013083">
    <property type="entry name" value="Znf_RING/FYVE/PHD"/>
</dbReference>
<dbReference type="InterPro" id="IPR001293">
    <property type="entry name" value="Znf_TRAF"/>
</dbReference>
<proteinExistence type="predicted"/>
<dbReference type="Pfam" id="PF02176">
    <property type="entry name" value="zf-TRAF"/>
    <property type="match status" value="1"/>
</dbReference>
<dbReference type="PROSITE" id="PS00518">
    <property type="entry name" value="ZF_RING_1"/>
    <property type="match status" value="1"/>
</dbReference>
<keyword evidence="5" id="KW-0175">Coiled coil</keyword>
<keyword evidence="1 4" id="KW-0479">Metal-binding</keyword>
<dbReference type="SUPFAM" id="SSF49599">
    <property type="entry name" value="TRAF domain-like"/>
    <property type="match status" value="1"/>
</dbReference>
<feature type="zinc finger region" description="TRAF-type" evidence="4">
    <location>
        <begin position="107"/>
        <end position="153"/>
    </location>
</feature>
<evidence type="ECO:0000256" key="1">
    <source>
        <dbReference type="ARBA" id="ARBA00022723"/>
    </source>
</evidence>
<evidence type="ECO:0000313" key="9">
    <source>
        <dbReference type="EMBL" id="KAK3794206.1"/>
    </source>
</evidence>
<evidence type="ECO:0000259" key="8">
    <source>
        <dbReference type="PROSITE" id="PS50145"/>
    </source>
</evidence>
<dbReference type="PROSITE" id="PS50089">
    <property type="entry name" value="ZF_RING_2"/>
    <property type="match status" value="1"/>
</dbReference>
<name>A0AAE1E4R6_9GAST</name>
<dbReference type="SMART" id="SM00184">
    <property type="entry name" value="RING"/>
    <property type="match status" value="1"/>
</dbReference>
<sequence length="647" mass="72246">MSRFDVKSFCSPPDPELICGICMNVLDEPKETPCRHVFCKLCIFTALGTKRRCPMCRTRCKIHDLRSVLPLVQNLLNKLPMRCKNYRGKDILTSCKQVVKKEYYLDHIKKCEFAYIDCPFKGCKALVLRGKKSDHIASCEYRPVTCTKGCDTQYRWKDRSSHSCIKALKKVVKELQEEKKILQERVKHWTEISMRGSHSATRAIESSNEAFEFHSRWFSLQDNPRRGNSFNPQGDSAVHQHSARHTSSETRASTSHQDRNISSTSRRVSSDNNEFEGGRRRSAWGVFGFGSTADAGPAESNAQEDLYNSYGPPVVDMNEEDLHANYALENAEANDNLINEPVPQRDNEATPIINISSSAHHSLEQEEHDYEFAEEVNDEEFPEDSYHDYEELYDSYGEDVSEEYPYTWPEEAYGAAGNEALDIEGNENDYGGNDILYTSPSINSNERFEEALQQHYSDPEEERPTNLHSESSLASDGNQTSGVGNTEAAQGNDVGQGSDEGRCEESVPRSTGFTTISFSGSGQRRHREYGSGQDEEEGPSKRPRTDADTSDGTSGSGSVRADSVTSVNEHVQTAVSNLPLTEPTGISQRIAAPGGERRMSARLLGLTPSPSTIPNVAIPLSTAELLERYAASEEEESDDPSWDSDED</sequence>
<dbReference type="PROSITE" id="PS50145">
    <property type="entry name" value="ZF_TRAF"/>
    <property type="match status" value="1"/>
</dbReference>
<evidence type="ECO:0000256" key="2">
    <source>
        <dbReference type="ARBA" id="ARBA00022771"/>
    </source>
</evidence>
<dbReference type="SUPFAM" id="SSF57850">
    <property type="entry name" value="RING/U-box"/>
    <property type="match status" value="1"/>
</dbReference>
<evidence type="ECO:0000313" key="10">
    <source>
        <dbReference type="Proteomes" id="UP001283361"/>
    </source>
</evidence>
<dbReference type="InterPro" id="IPR001841">
    <property type="entry name" value="Znf_RING"/>
</dbReference>
<dbReference type="PANTHER" id="PTHR10131">
    <property type="entry name" value="TNF RECEPTOR ASSOCIATED FACTOR"/>
    <property type="match status" value="1"/>
</dbReference>
<feature type="region of interest" description="Disordered" evidence="6">
    <location>
        <begin position="452"/>
        <end position="594"/>
    </location>
</feature>
<evidence type="ECO:0008006" key="11">
    <source>
        <dbReference type="Google" id="ProtNLM"/>
    </source>
</evidence>
<dbReference type="Pfam" id="PF13923">
    <property type="entry name" value="zf-C3HC4_2"/>
    <property type="match status" value="1"/>
</dbReference>
<feature type="compositionally biased region" description="Polar residues" evidence="6">
    <location>
        <begin position="222"/>
        <end position="234"/>
    </location>
</feature>
<dbReference type="EMBL" id="JAWDGP010001132">
    <property type="protein sequence ID" value="KAK3794206.1"/>
    <property type="molecule type" value="Genomic_DNA"/>
</dbReference>
<dbReference type="Gene3D" id="3.30.40.10">
    <property type="entry name" value="Zinc/RING finger domain, C3HC4 (zinc finger)"/>
    <property type="match status" value="2"/>
</dbReference>
<feature type="coiled-coil region" evidence="5">
    <location>
        <begin position="165"/>
        <end position="192"/>
    </location>
</feature>
<feature type="compositionally biased region" description="Low complexity" evidence="6">
    <location>
        <begin position="510"/>
        <end position="522"/>
    </location>
</feature>
<dbReference type="PANTHER" id="PTHR10131:SF157">
    <property type="entry name" value="RECEPTOR-ASSOCIATED FACTOR, PUTATIVE-RELATED"/>
    <property type="match status" value="1"/>
</dbReference>
<accession>A0AAE1E4R6</accession>
<protein>
    <recommendedName>
        <fullName evidence="11">RING-type E3 ubiquitin transferase</fullName>
    </recommendedName>
</protein>
<feature type="compositionally biased region" description="Polar residues" evidence="6">
    <location>
        <begin position="466"/>
        <end position="495"/>
    </location>
</feature>
<keyword evidence="10" id="KW-1185">Reference proteome</keyword>
<comment type="caution">
    <text evidence="9">The sequence shown here is derived from an EMBL/GenBank/DDBJ whole genome shotgun (WGS) entry which is preliminary data.</text>
</comment>
<feature type="compositionally biased region" description="Polar residues" evidence="6">
    <location>
        <begin position="563"/>
        <end position="587"/>
    </location>
</feature>
<dbReference type="AlphaFoldDB" id="A0AAE1E4R6"/>
<evidence type="ECO:0000256" key="5">
    <source>
        <dbReference type="SAM" id="Coils"/>
    </source>
</evidence>
<dbReference type="InterPro" id="IPR017907">
    <property type="entry name" value="Znf_RING_CS"/>
</dbReference>
<feature type="compositionally biased region" description="Basic and acidic residues" evidence="6">
    <location>
        <begin position="538"/>
        <end position="547"/>
    </location>
</feature>
<dbReference type="Proteomes" id="UP001283361">
    <property type="component" value="Unassembled WGS sequence"/>
</dbReference>
<feature type="compositionally biased region" description="Polar residues" evidence="6">
    <location>
        <begin position="249"/>
        <end position="272"/>
    </location>
</feature>